<name>A0ABY5H9Q3_9PSED</name>
<evidence type="ECO:0000313" key="2">
    <source>
        <dbReference type="EMBL" id="UTW08343.1"/>
    </source>
</evidence>
<evidence type="ECO:0000256" key="1">
    <source>
        <dbReference type="SAM" id="Phobius"/>
    </source>
</evidence>
<dbReference type="EMBL" id="CP073346">
    <property type="protein sequence ID" value="UTW08343.1"/>
    <property type="molecule type" value="Genomic_DNA"/>
</dbReference>
<protein>
    <submittedName>
        <fullName evidence="2">DUF2897 family protein</fullName>
    </submittedName>
</protein>
<accession>A0ABY5H9Q3</accession>
<sequence length="58" mass="6729">MPWYAWLLIILILGSIVGGLLVLLRTAKPLPLSEEQLKKIRERKVEMEAQDARDNSRR</sequence>
<keyword evidence="1" id="KW-0472">Membrane</keyword>
<dbReference type="Pfam" id="PF11446">
    <property type="entry name" value="DUF2897"/>
    <property type="match status" value="1"/>
</dbReference>
<proteinExistence type="predicted"/>
<dbReference type="InterPro" id="IPR021550">
    <property type="entry name" value="DUF2897"/>
</dbReference>
<keyword evidence="1" id="KW-0812">Transmembrane</keyword>
<gene>
    <name evidence="2" type="ORF">KDW96_03180</name>
</gene>
<dbReference type="Proteomes" id="UP001059672">
    <property type="component" value="Chromosome"/>
</dbReference>
<reference evidence="2" key="1">
    <citation type="submission" date="2021-04" db="EMBL/GenBank/DDBJ databases">
        <title>Oceanospirillales bacteria with DddD are important DMSP degraders in coastal seawater.</title>
        <authorList>
            <person name="Liu J."/>
        </authorList>
    </citation>
    <scope>NUCLEOTIDE SEQUENCE</scope>
    <source>
        <strain evidence="2">D13-4</strain>
    </source>
</reference>
<organism evidence="2 3">
    <name type="scientific">Pseudomonas benzenivorans</name>
    <dbReference type="NCBI Taxonomy" id="556533"/>
    <lineage>
        <taxon>Bacteria</taxon>
        <taxon>Pseudomonadati</taxon>
        <taxon>Pseudomonadota</taxon>
        <taxon>Gammaproteobacteria</taxon>
        <taxon>Pseudomonadales</taxon>
        <taxon>Pseudomonadaceae</taxon>
        <taxon>Pseudomonas</taxon>
    </lineage>
</organism>
<keyword evidence="3" id="KW-1185">Reference proteome</keyword>
<keyword evidence="1" id="KW-1133">Transmembrane helix</keyword>
<dbReference type="RefSeq" id="WP_255838968.1">
    <property type="nucleotide sequence ID" value="NZ_CP073346.1"/>
</dbReference>
<feature type="transmembrane region" description="Helical" evidence="1">
    <location>
        <begin position="6"/>
        <end position="24"/>
    </location>
</feature>
<evidence type="ECO:0000313" key="3">
    <source>
        <dbReference type="Proteomes" id="UP001059672"/>
    </source>
</evidence>